<protein>
    <submittedName>
        <fullName evidence="1">Uncharacterized protein</fullName>
    </submittedName>
</protein>
<gene>
    <name evidence="1" type="ORF">PYW08_001977</name>
</gene>
<evidence type="ECO:0000313" key="1">
    <source>
        <dbReference type="EMBL" id="KAJ8730564.1"/>
    </source>
</evidence>
<dbReference type="EMBL" id="CM056788">
    <property type="protein sequence ID" value="KAJ8730564.1"/>
    <property type="molecule type" value="Genomic_DNA"/>
</dbReference>
<reference evidence="1" key="1">
    <citation type="submission" date="2023-03" db="EMBL/GenBank/DDBJ databases">
        <title>Chromosome-level genomes of two armyworms, Mythimna separata and Mythimna loreyi, provide insights into the biosynthesis and reception of sex pheromones.</title>
        <authorList>
            <person name="Zhao H."/>
        </authorList>
    </citation>
    <scope>NUCLEOTIDE SEQUENCE</scope>
    <source>
        <strain evidence="1">BeijingLab</strain>
    </source>
</reference>
<organism evidence="1 2">
    <name type="scientific">Mythimna loreyi</name>
    <dbReference type="NCBI Taxonomy" id="667449"/>
    <lineage>
        <taxon>Eukaryota</taxon>
        <taxon>Metazoa</taxon>
        <taxon>Ecdysozoa</taxon>
        <taxon>Arthropoda</taxon>
        <taxon>Hexapoda</taxon>
        <taxon>Insecta</taxon>
        <taxon>Pterygota</taxon>
        <taxon>Neoptera</taxon>
        <taxon>Endopterygota</taxon>
        <taxon>Lepidoptera</taxon>
        <taxon>Glossata</taxon>
        <taxon>Ditrysia</taxon>
        <taxon>Noctuoidea</taxon>
        <taxon>Noctuidae</taxon>
        <taxon>Noctuinae</taxon>
        <taxon>Hadenini</taxon>
        <taxon>Mythimna</taxon>
    </lineage>
</organism>
<proteinExistence type="predicted"/>
<evidence type="ECO:0000313" key="2">
    <source>
        <dbReference type="Proteomes" id="UP001231649"/>
    </source>
</evidence>
<name>A0ACC2R2U2_9NEOP</name>
<sequence length="800" mass="87454">MTNLDVSNSSTDSSSGSSSDSSSSGSTSTSSGSASSSSDSESSTSDTPATTTTNNTPAPKSPQKVEEVKKKEEPKPRRPSKAKVSSSSDDDAPKPASPKPAPPRRRISAKPKSAAAVLAKGKTVQRMSSGAKTPKPIPKTIPKAPPKPDAGGLKKKSIFSPDNSSESESESKSSTTKSPKGSPRPKRSSTKSSDEKDTSPANTRNNSADNDDSNSKSDSNAKRKSVNRPNGPPPKKSIEEKSASSCTSSQSSVESVSSDSDSEPSPKKEPLKTGKTKPPSSATKQEIRDQAAKSGDSGDSAVATMPRKLTRALAARVSRMATASRRGNTDTDSDVDDKSNDKTSNSTSNSNKDMKKPMRGRAPPARSPTVLPSPQEPARQRCPVRGCDSSGHLGGKSNKHMTWDACPLYHNVTPAWCVAAGEERAAAAGARRRALQQLQQRPRAMPTLEQRAYQLKVKDMRSKWKGSQELREKLAASGNEEISDDREPILEGFAPDYDLRLFREAQALAAIKIEEELGDIPTDKGTRYVVMGKFMMEVWYQSPYPGDAARVPRLFVCEFCLNHHKSATGAQRHKVKCVWRHPPGDEVYRKDNLSVWQVDGRKHKQYCQQLCLLAKFFLDHKTLYYDVEPFLFYVMTNADHEGCHIVGYFSKEKNSFLNYNVSCILTLPPYQRQGYGRLLIDFSYLLTKEEGKVGSPETPLSDLGLISYRSYWKEALLKRLCSAPGPTLCIRDLSKDLAIASSDIVSTLQERGLMKYWKGKHIVLKKQEVLEEVSRRAARARCVDAACLRWWGSGAAPPAR</sequence>
<accession>A0ACC2R2U2</accession>
<dbReference type="Proteomes" id="UP001231649">
    <property type="component" value="Chromosome 12"/>
</dbReference>
<keyword evidence="2" id="KW-1185">Reference proteome</keyword>
<comment type="caution">
    <text evidence="1">The sequence shown here is derived from an EMBL/GenBank/DDBJ whole genome shotgun (WGS) entry which is preliminary data.</text>
</comment>